<dbReference type="GO" id="GO:0008081">
    <property type="term" value="F:phosphoric diester hydrolase activity"/>
    <property type="evidence" value="ECO:0007669"/>
    <property type="project" value="InterPro"/>
</dbReference>
<dbReference type="EMBL" id="JANBVN010000033">
    <property type="protein sequence ID" value="KAJ9160584.1"/>
    <property type="molecule type" value="Genomic_DNA"/>
</dbReference>
<keyword evidence="1" id="KW-0732">Signal</keyword>
<evidence type="ECO:0000256" key="1">
    <source>
        <dbReference type="SAM" id="SignalP"/>
    </source>
</evidence>
<dbReference type="InterPro" id="IPR005197">
    <property type="entry name" value="Glyco_hydro_71"/>
</dbReference>
<protein>
    <submittedName>
        <fullName evidence="2">Glucan endo-1,3-alpha-glucosidase agn1</fullName>
    </submittedName>
</protein>
<dbReference type="PROSITE" id="PS50007">
    <property type="entry name" value="PIPLC_X_DOMAIN"/>
    <property type="match status" value="1"/>
</dbReference>
<sequence length="1187" mass="130994">MRSPLTALTLLLACGASLAEAKAVFAHFMVGNTESFALQDWKNEMQLAKDASIDAFALNMANDDDTNDVALPLAFSAAEALSFKLFFSFDYAGHGPWDKSVVTKLITKYRSSSAYFKEGQKPFVSTFEGPDNATDWQDIKKDTNCFFIPDWSSVGAQPAVKLGNGVADGLFSWDAWPKGPANMTTYPDASYYDFLGSKPYMMPVSPWFYTNLPGYEKNWLWRGDDLWFQRWQQVISLDRQPDYVQIISWNDYGESHYIGRLDDRQYTAFDEGRAPFNYVKGMPHDGWRETLPYYISMYKSGSAAITQERAVAWYRVNKNNACSDGGTTGNTASQLQYEYSPNAMMQDRVFYDVLLTSNAQVQVTIGGVTQQGTWDQEPHRGVGMYHGSVPIGSASGSVVVTVKRGSTTIATINGAAITSSCTNGQNNYNPWVGSARGPVISAVNTYGDVKQLSCVKGFGGYEFTGVCDFACANGYCPSAACTCLKKSDANPPKETGVMGYPLPGKSGSFLGLCSFDCNHGYCPNTVCGTTPNTGVVLNYSPFLPPACTGGSGSGAFQGLCDFGCHLGFCPIHYLESDDHGLCKFACEHGYCPPVCTKTVTENTCVASDGKYSYEDVPPGEIELWSNDGQKLDHSSDSSGDQYVTIVNLTPYRMVHTSSPTPYQFDEWDFGDIPSGRARKNKAAYDLGLNVGSFADTNGFANYKLEGTDKTFQIHVTSHMPDAYERRVVFDLGGMGMGWRELGFPGERVSVALIITGSEDYGYVNSLQLNNIAWMRSMYDVIKDRQLRHVVVPGSHDAALSKISDSGWLGLGTAANTQTQSLDHYNQLRVGVRYFDMRIVSIRGGDFWSAHINNPIAATPVGATGESLDDLILGINRFNADYPGEVIVWVIKYMTDLNTDHASSDARYWDANKVAEFYTQLERINNRCPPNLSNSLTFDKRPINQFMDANNGKGCVLLITDGTLRPDILKDRPGSSIYYLNEYFKTDDYWANQQYTADNANKQLDRLSTHKRDNTTSDAYFIMQWQVTPPAYELLEPLSLQLIANQETNPALYHYGVHNMTPDYFPTVILHDAVGLFHVSDLSFANYNPMMQTLVIGLNLYMVTQNCIVSSIKNPLAAAKAKAKTLGGSSTTPSSGFHTFSGVIFANGTILDEAPPGFCRTCTYNDTMAVHHPANGTLARRRWTRVAL</sequence>
<comment type="caution">
    <text evidence="2">The sequence shown here is derived from an EMBL/GenBank/DDBJ whole genome shotgun (WGS) entry which is preliminary data.</text>
</comment>
<feature type="signal peptide" evidence="1">
    <location>
        <begin position="1"/>
        <end position="21"/>
    </location>
</feature>
<name>A0AA38RXR1_9PEZI</name>
<dbReference type="PANTHER" id="PTHR13593:SF143">
    <property type="entry name" value="PHOSPHATIDYLINOSITOL-SPECIFIC PHOSPHOLIPASE C X DOMAIN-CONTAINING PROTEIN"/>
    <property type="match status" value="1"/>
</dbReference>
<dbReference type="SUPFAM" id="SSF51695">
    <property type="entry name" value="PLC-like phosphodiesterases"/>
    <property type="match status" value="1"/>
</dbReference>
<dbReference type="CDD" id="cd11577">
    <property type="entry name" value="GH71"/>
    <property type="match status" value="1"/>
</dbReference>
<dbReference type="CDD" id="cd08621">
    <property type="entry name" value="PI-PLCXDc_like_2"/>
    <property type="match status" value="1"/>
</dbReference>
<proteinExistence type="predicted"/>
<keyword evidence="3" id="KW-1185">Reference proteome</keyword>
<dbReference type="Gene3D" id="3.20.20.80">
    <property type="entry name" value="Glycosidases"/>
    <property type="match status" value="1"/>
</dbReference>
<feature type="chain" id="PRO_5041392613" evidence="1">
    <location>
        <begin position="22"/>
        <end position="1187"/>
    </location>
</feature>
<dbReference type="GO" id="GO:0051118">
    <property type="term" value="F:glucan endo-1,3-alpha-glucosidase activity"/>
    <property type="evidence" value="ECO:0007669"/>
    <property type="project" value="InterPro"/>
</dbReference>
<accession>A0AA38RXR1</accession>
<dbReference type="Proteomes" id="UP001174691">
    <property type="component" value="Unassembled WGS sequence"/>
</dbReference>
<dbReference type="AlphaFoldDB" id="A0AA38RXR1"/>
<reference evidence="2" key="1">
    <citation type="submission" date="2022-07" db="EMBL/GenBank/DDBJ databases">
        <title>Fungi with potential for degradation of polypropylene.</title>
        <authorList>
            <person name="Gostincar C."/>
        </authorList>
    </citation>
    <scope>NUCLEOTIDE SEQUENCE</scope>
    <source>
        <strain evidence="2">EXF-13287</strain>
    </source>
</reference>
<evidence type="ECO:0000313" key="2">
    <source>
        <dbReference type="EMBL" id="KAJ9160584.1"/>
    </source>
</evidence>
<dbReference type="PANTHER" id="PTHR13593">
    <property type="match status" value="1"/>
</dbReference>
<dbReference type="Gene3D" id="3.20.20.190">
    <property type="entry name" value="Phosphatidylinositol (PI) phosphodiesterase"/>
    <property type="match status" value="1"/>
</dbReference>
<dbReference type="InterPro" id="IPR051057">
    <property type="entry name" value="PI-PLC_domain"/>
</dbReference>
<evidence type="ECO:0000313" key="3">
    <source>
        <dbReference type="Proteomes" id="UP001174691"/>
    </source>
</evidence>
<dbReference type="InterPro" id="IPR017946">
    <property type="entry name" value="PLC-like_Pdiesterase_TIM-brl"/>
</dbReference>
<organism evidence="2 3">
    <name type="scientific">Coniochaeta hoffmannii</name>
    <dbReference type="NCBI Taxonomy" id="91930"/>
    <lineage>
        <taxon>Eukaryota</taxon>
        <taxon>Fungi</taxon>
        <taxon>Dikarya</taxon>
        <taxon>Ascomycota</taxon>
        <taxon>Pezizomycotina</taxon>
        <taxon>Sordariomycetes</taxon>
        <taxon>Sordariomycetidae</taxon>
        <taxon>Coniochaetales</taxon>
        <taxon>Coniochaetaceae</taxon>
        <taxon>Coniochaeta</taxon>
    </lineage>
</organism>
<gene>
    <name evidence="2" type="ORF">NKR19_g3077</name>
</gene>
<dbReference type="GO" id="GO:0006629">
    <property type="term" value="P:lipid metabolic process"/>
    <property type="evidence" value="ECO:0007669"/>
    <property type="project" value="InterPro"/>
</dbReference>
<dbReference type="Pfam" id="PF03659">
    <property type="entry name" value="Glyco_hydro_71"/>
    <property type="match status" value="1"/>
</dbReference>